<comment type="caution">
    <text evidence="2">The sequence shown here is derived from an EMBL/GenBank/DDBJ whole genome shotgun (WGS) entry which is preliminary data.</text>
</comment>
<proteinExistence type="predicted"/>
<dbReference type="RefSeq" id="WP_189767981.1">
    <property type="nucleotide sequence ID" value="NZ_BNCK01000002.1"/>
</dbReference>
<name>A0A919BFV9_9GAMM</name>
<protein>
    <recommendedName>
        <fullName evidence="4">Polymer-forming cytoskeletal protein</fullName>
    </recommendedName>
</protein>
<organism evidence="2 3">
    <name type="scientific">Thalassotalea marina</name>
    <dbReference type="NCBI Taxonomy" id="1673741"/>
    <lineage>
        <taxon>Bacteria</taxon>
        <taxon>Pseudomonadati</taxon>
        <taxon>Pseudomonadota</taxon>
        <taxon>Gammaproteobacteria</taxon>
        <taxon>Alteromonadales</taxon>
        <taxon>Colwelliaceae</taxon>
        <taxon>Thalassotalea</taxon>
    </lineage>
</organism>
<gene>
    <name evidence="2" type="ORF">GCM10017161_10370</name>
</gene>
<accession>A0A919BFV9</accession>
<feature type="chain" id="PRO_5036771867" description="Polymer-forming cytoskeletal protein" evidence="1">
    <location>
        <begin position="19"/>
        <end position="200"/>
    </location>
</feature>
<keyword evidence="1" id="KW-0732">Signal</keyword>
<dbReference type="Proteomes" id="UP000623842">
    <property type="component" value="Unassembled WGS sequence"/>
</dbReference>
<reference evidence="2" key="2">
    <citation type="submission" date="2020-09" db="EMBL/GenBank/DDBJ databases">
        <authorList>
            <person name="Sun Q."/>
            <person name="Kim S."/>
        </authorList>
    </citation>
    <scope>NUCLEOTIDE SEQUENCE</scope>
    <source>
        <strain evidence="2">KCTC 42731</strain>
    </source>
</reference>
<sequence length="200" mass="21049">MKTLNNLLLITLISIPLAACTVGNQVISKGADASAFAGNINVSANGRAGNLSTTNGNIVIEQLAQAKSVDVTNGNITVKEMAKASSLQTINGNIHIENKVTVAGDVSTTNGNIEIAEHAIIHGVLKTTTGDISIASGTIIKGDIIFEAPGFLTSQLERETPKLIVDNTSVLEGKIHLFQSVDLQLAQPLSAEKIIRHYQK</sequence>
<feature type="signal peptide" evidence="1">
    <location>
        <begin position="1"/>
        <end position="18"/>
    </location>
</feature>
<evidence type="ECO:0000313" key="3">
    <source>
        <dbReference type="Proteomes" id="UP000623842"/>
    </source>
</evidence>
<dbReference type="EMBL" id="BNCK01000002">
    <property type="protein sequence ID" value="GHF84818.1"/>
    <property type="molecule type" value="Genomic_DNA"/>
</dbReference>
<evidence type="ECO:0008006" key="4">
    <source>
        <dbReference type="Google" id="ProtNLM"/>
    </source>
</evidence>
<dbReference type="AlphaFoldDB" id="A0A919BFV9"/>
<reference evidence="2" key="1">
    <citation type="journal article" date="2014" name="Int. J. Syst. Evol. Microbiol.">
        <title>Complete genome sequence of Corynebacterium casei LMG S-19264T (=DSM 44701T), isolated from a smear-ripened cheese.</title>
        <authorList>
            <consortium name="US DOE Joint Genome Institute (JGI-PGF)"/>
            <person name="Walter F."/>
            <person name="Albersmeier A."/>
            <person name="Kalinowski J."/>
            <person name="Ruckert C."/>
        </authorList>
    </citation>
    <scope>NUCLEOTIDE SEQUENCE</scope>
    <source>
        <strain evidence="2">KCTC 42731</strain>
    </source>
</reference>
<evidence type="ECO:0000256" key="1">
    <source>
        <dbReference type="SAM" id="SignalP"/>
    </source>
</evidence>
<keyword evidence="3" id="KW-1185">Reference proteome</keyword>
<evidence type="ECO:0000313" key="2">
    <source>
        <dbReference type="EMBL" id="GHF84818.1"/>
    </source>
</evidence>